<gene>
    <name evidence="4" type="ORF">OEZ85_000824</name>
</gene>
<dbReference type="CDD" id="cd00610">
    <property type="entry name" value="OAT_like"/>
    <property type="match status" value="1"/>
</dbReference>
<dbReference type="Pfam" id="PF00202">
    <property type="entry name" value="Aminotran_3"/>
    <property type="match status" value="1"/>
</dbReference>
<dbReference type="Gene3D" id="3.40.640.10">
    <property type="entry name" value="Type I PLP-dependent aspartate aminotransferase-like (Major domain)"/>
    <property type="match status" value="1"/>
</dbReference>
<dbReference type="SUPFAM" id="SSF53383">
    <property type="entry name" value="PLP-dependent transferases"/>
    <property type="match status" value="1"/>
</dbReference>
<sequence length="487" mass="51380">MEPTTPHSSLPASNSSSSSSLLQLRQKHYGKNAALSYKEPLHIVRGQGCYLYDESGAEYLDCVNNVASVGHANPQVAAAVSSQLGCLYTNSRYLSSELTSYCQELTDTLPEPLQVAYLVNSGSEANDLALRIASAAAAQTHPNTSSSSSSNSSSSSTPRDHVVVMAGAYHGHLTSLIPLSPYKFWGKGGEGKADWVHVMPCPDPYRGTNLDGAAAARAVLAEAAAAGGRVVAFFCESIISCGGQVVLPPGYLAAVYAVMHEAGVVCIADEVQTGFARSGDVFWAFETQGVVPDIVTMGKPMGNGFPIGGLVTNHSLAAAFAAGGMEYFNTYGGNNAAVAAGRAVLQEIRQQGLQQRAADTGRYLQASLLSLQSRFPQLIGDVRGIGLFYGLDIVTCPVTKAPGPMFAGAIKEAAKAHRVLLSTDGPAENVIKIKPPLVFGRAEVDRLAAVLGEVLSELSAPDRWLSESRCWWIWCSSRSTTCLTLSK</sequence>
<proteinExistence type="inferred from homology"/>
<dbReference type="PROSITE" id="PS00600">
    <property type="entry name" value="AA_TRANSFER_CLASS_3"/>
    <property type="match status" value="1"/>
</dbReference>
<keyword evidence="5" id="KW-1185">Reference proteome</keyword>
<keyword evidence="2 3" id="KW-0663">Pyridoxal phosphate</keyword>
<evidence type="ECO:0000256" key="1">
    <source>
        <dbReference type="ARBA" id="ARBA00008954"/>
    </source>
</evidence>
<dbReference type="Proteomes" id="UP001244341">
    <property type="component" value="Chromosome 13b"/>
</dbReference>
<dbReference type="PIRSF" id="PIRSF000521">
    <property type="entry name" value="Transaminase_4ab_Lys_Orn"/>
    <property type="match status" value="1"/>
</dbReference>
<evidence type="ECO:0000313" key="5">
    <source>
        <dbReference type="Proteomes" id="UP001244341"/>
    </source>
</evidence>
<dbReference type="InterPro" id="IPR005814">
    <property type="entry name" value="Aminotrans_3"/>
</dbReference>
<dbReference type="EMBL" id="CP126220">
    <property type="protein sequence ID" value="WIA21651.1"/>
    <property type="molecule type" value="Genomic_DNA"/>
</dbReference>
<dbReference type="PANTHER" id="PTHR45688:SF13">
    <property type="entry name" value="ALANINE--GLYOXYLATE AMINOTRANSFERASE 2-LIKE"/>
    <property type="match status" value="1"/>
</dbReference>
<protein>
    <recommendedName>
        <fullName evidence="6">PLP-dependent transferase</fullName>
    </recommendedName>
</protein>
<evidence type="ECO:0000256" key="3">
    <source>
        <dbReference type="RuleBase" id="RU003560"/>
    </source>
</evidence>
<accession>A0ABY8UMP4</accession>
<evidence type="ECO:0000313" key="4">
    <source>
        <dbReference type="EMBL" id="WIA21651.1"/>
    </source>
</evidence>
<dbReference type="InterPro" id="IPR015422">
    <property type="entry name" value="PyrdxlP-dep_Trfase_small"/>
</dbReference>
<dbReference type="InterPro" id="IPR015421">
    <property type="entry name" value="PyrdxlP-dep_Trfase_major"/>
</dbReference>
<evidence type="ECO:0000256" key="2">
    <source>
        <dbReference type="ARBA" id="ARBA00022898"/>
    </source>
</evidence>
<dbReference type="InterPro" id="IPR049704">
    <property type="entry name" value="Aminotrans_3_PPA_site"/>
</dbReference>
<dbReference type="PANTHER" id="PTHR45688">
    <property type="match status" value="1"/>
</dbReference>
<dbReference type="Gene3D" id="3.90.1150.10">
    <property type="entry name" value="Aspartate Aminotransferase, domain 1"/>
    <property type="match status" value="1"/>
</dbReference>
<name>A0ABY8UMP4_TETOB</name>
<organism evidence="4 5">
    <name type="scientific">Tetradesmus obliquus</name>
    <name type="common">Green alga</name>
    <name type="synonym">Acutodesmus obliquus</name>
    <dbReference type="NCBI Taxonomy" id="3088"/>
    <lineage>
        <taxon>Eukaryota</taxon>
        <taxon>Viridiplantae</taxon>
        <taxon>Chlorophyta</taxon>
        <taxon>core chlorophytes</taxon>
        <taxon>Chlorophyceae</taxon>
        <taxon>CS clade</taxon>
        <taxon>Sphaeropleales</taxon>
        <taxon>Scenedesmaceae</taxon>
        <taxon>Tetradesmus</taxon>
    </lineage>
</organism>
<reference evidence="4 5" key="1">
    <citation type="submission" date="2023-05" db="EMBL/GenBank/DDBJ databases">
        <title>A 100% complete, gapless, phased diploid assembly of the Scenedesmus obliquus UTEX 3031 genome.</title>
        <authorList>
            <person name="Biondi T.C."/>
            <person name="Hanschen E.R."/>
            <person name="Kwon T."/>
            <person name="Eng W."/>
            <person name="Kruse C.P.S."/>
            <person name="Koehler S.I."/>
            <person name="Kunde Y."/>
            <person name="Gleasner C.D."/>
            <person name="You Mak K.T."/>
            <person name="Polle J."/>
            <person name="Hovde B.T."/>
            <person name="Starkenburg S.R."/>
        </authorList>
    </citation>
    <scope>NUCLEOTIDE SEQUENCE [LARGE SCALE GENOMIC DNA]</scope>
    <source>
        <strain evidence="4 5">DOE0152z</strain>
    </source>
</reference>
<comment type="similarity">
    <text evidence="1 3">Belongs to the class-III pyridoxal-phosphate-dependent aminotransferase family.</text>
</comment>
<dbReference type="InterPro" id="IPR015424">
    <property type="entry name" value="PyrdxlP-dep_Trfase"/>
</dbReference>
<evidence type="ECO:0008006" key="6">
    <source>
        <dbReference type="Google" id="ProtNLM"/>
    </source>
</evidence>